<organism evidence="1 2">
    <name type="scientific">Actinidia rufa</name>
    <dbReference type="NCBI Taxonomy" id="165716"/>
    <lineage>
        <taxon>Eukaryota</taxon>
        <taxon>Viridiplantae</taxon>
        <taxon>Streptophyta</taxon>
        <taxon>Embryophyta</taxon>
        <taxon>Tracheophyta</taxon>
        <taxon>Spermatophyta</taxon>
        <taxon>Magnoliopsida</taxon>
        <taxon>eudicotyledons</taxon>
        <taxon>Gunneridae</taxon>
        <taxon>Pentapetalae</taxon>
        <taxon>asterids</taxon>
        <taxon>Ericales</taxon>
        <taxon>Actinidiaceae</taxon>
        <taxon>Actinidia</taxon>
    </lineage>
</organism>
<dbReference type="EMBL" id="BJWL01000224">
    <property type="protein sequence ID" value="GFS35181.1"/>
    <property type="molecule type" value="Genomic_DNA"/>
</dbReference>
<dbReference type="Proteomes" id="UP000585474">
    <property type="component" value="Unassembled WGS sequence"/>
</dbReference>
<gene>
    <name evidence="1" type="ORF">Acr_00g0038250</name>
</gene>
<protein>
    <submittedName>
        <fullName evidence="1">Uncharacterized protein</fullName>
    </submittedName>
</protein>
<proteinExistence type="predicted"/>
<keyword evidence="2" id="KW-1185">Reference proteome</keyword>
<sequence>MNILHWLHLLVSGQTSAHIPKHLLALMYYSGSFKYILLVSLHLLCVPLCNGCFPRPFFSLVPLGLCRTTTPLVWTLPSSRYSLFSLPSLAAFSVSLGNSKCSSTSFKASSLRILHLNEHALLRSPSWISRLPCGTRLFLCQQLFVVLFAIRTSPSHATCVENTSLSLHK</sequence>
<accession>A0A7J0DJ05</accession>
<dbReference type="AlphaFoldDB" id="A0A7J0DJ05"/>
<comment type="caution">
    <text evidence="1">The sequence shown here is derived from an EMBL/GenBank/DDBJ whole genome shotgun (WGS) entry which is preliminary data.</text>
</comment>
<name>A0A7J0DJ05_9ERIC</name>
<reference evidence="2" key="1">
    <citation type="submission" date="2019-07" db="EMBL/GenBank/DDBJ databases">
        <title>De Novo Assembly of kiwifruit Actinidia rufa.</title>
        <authorList>
            <person name="Sugita-Konishi S."/>
            <person name="Sato K."/>
            <person name="Mori E."/>
            <person name="Abe Y."/>
            <person name="Kisaki G."/>
            <person name="Hamano K."/>
            <person name="Suezawa K."/>
            <person name="Otani M."/>
            <person name="Fukuda T."/>
            <person name="Manabe T."/>
            <person name="Gomi K."/>
            <person name="Tabuchi M."/>
            <person name="Akimitsu K."/>
            <person name="Kataoka I."/>
        </authorList>
    </citation>
    <scope>NUCLEOTIDE SEQUENCE [LARGE SCALE GENOMIC DNA]</scope>
    <source>
        <strain evidence="2">cv. Fuchu</strain>
    </source>
</reference>
<evidence type="ECO:0000313" key="1">
    <source>
        <dbReference type="EMBL" id="GFS35181.1"/>
    </source>
</evidence>
<evidence type="ECO:0000313" key="2">
    <source>
        <dbReference type="Proteomes" id="UP000585474"/>
    </source>
</evidence>